<dbReference type="STRING" id="35608.A0A2U1PS83"/>
<accession>A0A2U1PS83</accession>
<protein>
    <submittedName>
        <fullName evidence="3">Concanavalin A-like lectin/glucanase domain-containing protein</fullName>
    </submittedName>
</protein>
<proteinExistence type="predicted"/>
<evidence type="ECO:0000256" key="1">
    <source>
        <dbReference type="SAM" id="SignalP"/>
    </source>
</evidence>
<evidence type="ECO:0000313" key="4">
    <source>
        <dbReference type="Proteomes" id="UP000245207"/>
    </source>
</evidence>
<dbReference type="GO" id="GO:0030246">
    <property type="term" value="F:carbohydrate binding"/>
    <property type="evidence" value="ECO:0007669"/>
    <property type="project" value="UniProtKB-KW"/>
</dbReference>
<dbReference type="Gene3D" id="2.60.120.200">
    <property type="match status" value="1"/>
</dbReference>
<feature type="signal peptide" evidence="1">
    <location>
        <begin position="1"/>
        <end position="23"/>
    </location>
</feature>
<sequence>MNSHIYYLFYISLVFLFVYKATGCEPIDTTLGFISQPLNQSNFDIQKPYDVPLEHRYKFSNGVHQLWVIKTDKPHSRTSKTGPRTEIRIRDYDYSSGVWQFEAYGYVPCSTTGVCIMQVFGSQPPHATTTMLRVYNSSLYYYTNPVILSNLYNRWFRLNVIHDVEGNTIKVYIDGILKHEATGRGGKSHYFKCGVYTSSNASFYMESRWKDIKVLKLGD</sequence>
<keyword evidence="1" id="KW-0732">Signal</keyword>
<evidence type="ECO:0000259" key="2">
    <source>
        <dbReference type="Pfam" id="PF08787"/>
    </source>
</evidence>
<reference evidence="3 4" key="1">
    <citation type="journal article" date="2018" name="Mol. Plant">
        <title>The genome of Artemisia annua provides insight into the evolution of Asteraceae family and artemisinin biosynthesis.</title>
        <authorList>
            <person name="Shen Q."/>
            <person name="Zhang L."/>
            <person name="Liao Z."/>
            <person name="Wang S."/>
            <person name="Yan T."/>
            <person name="Shi P."/>
            <person name="Liu M."/>
            <person name="Fu X."/>
            <person name="Pan Q."/>
            <person name="Wang Y."/>
            <person name="Lv Z."/>
            <person name="Lu X."/>
            <person name="Zhang F."/>
            <person name="Jiang W."/>
            <person name="Ma Y."/>
            <person name="Chen M."/>
            <person name="Hao X."/>
            <person name="Li L."/>
            <person name="Tang Y."/>
            <person name="Lv G."/>
            <person name="Zhou Y."/>
            <person name="Sun X."/>
            <person name="Brodelius P.E."/>
            <person name="Rose J.K.C."/>
            <person name="Tang K."/>
        </authorList>
    </citation>
    <scope>NUCLEOTIDE SEQUENCE [LARGE SCALE GENOMIC DNA]</scope>
    <source>
        <strain evidence="4">cv. Huhao1</strain>
        <tissue evidence="3">Leaf</tissue>
    </source>
</reference>
<dbReference type="InterPro" id="IPR013320">
    <property type="entry name" value="ConA-like_dom_sf"/>
</dbReference>
<dbReference type="Proteomes" id="UP000245207">
    <property type="component" value="Unassembled WGS sequence"/>
</dbReference>
<dbReference type="AlphaFoldDB" id="A0A2U1PS83"/>
<feature type="domain" description="Alginate lyase 2" evidence="2">
    <location>
        <begin position="40"/>
        <end position="214"/>
    </location>
</feature>
<gene>
    <name evidence="3" type="ORF">CTI12_AA114600</name>
</gene>
<dbReference type="Pfam" id="PF08787">
    <property type="entry name" value="Alginate_lyase2"/>
    <property type="match status" value="1"/>
</dbReference>
<dbReference type="SUPFAM" id="SSF49899">
    <property type="entry name" value="Concanavalin A-like lectins/glucanases"/>
    <property type="match status" value="1"/>
</dbReference>
<dbReference type="EMBL" id="PKPP01000797">
    <property type="protein sequence ID" value="PWA88604.1"/>
    <property type="molecule type" value="Genomic_DNA"/>
</dbReference>
<dbReference type="PANTHER" id="PTHR33681:SF4">
    <property type="entry name" value="OS12G0171100 PROTEIN"/>
    <property type="match status" value="1"/>
</dbReference>
<keyword evidence="3" id="KW-0430">Lectin</keyword>
<feature type="chain" id="PRO_5015402087" evidence="1">
    <location>
        <begin position="24"/>
        <end position="219"/>
    </location>
</feature>
<keyword evidence="4" id="KW-1185">Reference proteome</keyword>
<evidence type="ECO:0000313" key="3">
    <source>
        <dbReference type="EMBL" id="PWA88604.1"/>
    </source>
</evidence>
<dbReference type="PANTHER" id="PTHR33681">
    <property type="entry name" value="BINDING PROTEIN, PUTATIVE, EXPRESSED-RELATED"/>
    <property type="match status" value="1"/>
</dbReference>
<dbReference type="InterPro" id="IPR014895">
    <property type="entry name" value="Alginate_lyase_2"/>
</dbReference>
<dbReference type="OrthoDB" id="4221926at2759"/>
<comment type="caution">
    <text evidence="3">The sequence shown here is derived from an EMBL/GenBank/DDBJ whole genome shotgun (WGS) entry which is preliminary data.</text>
</comment>
<organism evidence="3 4">
    <name type="scientific">Artemisia annua</name>
    <name type="common">Sweet wormwood</name>
    <dbReference type="NCBI Taxonomy" id="35608"/>
    <lineage>
        <taxon>Eukaryota</taxon>
        <taxon>Viridiplantae</taxon>
        <taxon>Streptophyta</taxon>
        <taxon>Embryophyta</taxon>
        <taxon>Tracheophyta</taxon>
        <taxon>Spermatophyta</taxon>
        <taxon>Magnoliopsida</taxon>
        <taxon>eudicotyledons</taxon>
        <taxon>Gunneridae</taxon>
        <taxon>Pentapetalae</taxon>
        <taxon>asterids</taxon>
        <taxon>campanulids</taxon>
        <taxon>Asterales</taxon>
        <taxon>Asteraceae</taxon>
        <taxon>Asteroideae</taxon>
        <taxon>Anthemideae</taxon>
        <taxon>Artemisiinae</taxon>
        <taxon>Artemisia</taxon>
    </lineage>
</organism>
<name>A0A2U1PS83_ARTAN</name>